<evidence type="ECO:0000313" key="9">
    <source>
        <dbReference type="EMBL" id="PWW42191.1"/>
    </source>
</evidence>
<organism evidence="9 11">
    <name type="scientific">Paenibacillus pabuli</name>
    <dbReference type="NCBI Taxonomy" id="1472"/>
    <lineage>
        <taxon>Bacteria</taxon>
        <taxon>Bacillati</taxon>
        <taxon>Bacillota</taxon>
        <taxon>Bacilli</taxon>
        <taxon>Bacillales</taxon>
        <taxon>Paenibacillaceae</taxon>
        <taxon>Paenibacillus</taxon>
    </lineage>
</organism>
<dbReference type="Pfam" id="PF02163">
    <property type="entry name" value="Peptidase_M50"/>
    <property type="match status" value="1"/>
</dbReference>
<dbReference type="GO" id="GO:0016020">
    <property type="term" value="C:membrane"/>
    <property type="evidence" value="ECO:0007669"/>
    <property type="project" value="UniProtKB-SubCell"/>
</dbReference>
<keyword evidence="12" id="KW-1185">Reference proteome</keyword>
<feature type="transmembrane region" description="Helical" evidence="7">
    <location>
        <begin position="149"/>
        <end position="169"/>
    </location>
</feature>
<accession>A0A855YBX9</accession>
<evidence type="ECO:0000313" key="10">
    <source>
        <dbReference type="EMBL" id="RAI94658.1"/>
    </source>
</evidence>
<reference evidence="9 11" key="1">
    <citation type="submission" date="2018-05" db="EMBL/GenBank/DDBJ databases">
        <title>Freshwater and sediment microbial communities from various areas in North America, analyzing microbe dynamics in response to fracking.</title>
        <authorList>
            <person name="Lamendella R."/>
        </authorList>
    </citation>
    <scope>NUCLEOTIDE SEQUENCE [LARGE SCALE GENOMIC DNA]</scope>
    <source>
        <strain evidence="9 11">DB-3</strain>
        <strain evidence="10 12">NG-13</strain>
    </source>
</reference>
<dbReference type="Proteomes" id="UP000247078">
    <property type="component" value="Unassembled WGS sequence"/>
</dbReference>
<dbReference type="Proteomes" id="UP000248827">
    <property type="component" value="Unassembled WGS sequence"/>
</dbReference>
<gene>
    <name evidence="10" type="ORF">DET54_107195</name>
    <name evidence="9" type="ORF">DET56_104248</name>
</gene>
<evidence type="ECO:0000313" key="11">
    <source>
        <dbReference type="Proteomes" id="UP000247078"/>
    </source>
</evidence>
<comment type="similarity">
    <text evidence="3">Belongs to the peptidase M50B family.</text>
</comment>
<dbReference type="GO" id="GO:0006508">
    <property type="term" value="P:proteolysis"/>
    <property type="evidence" value="ECO:0007669"/>
    <property type="project" value="InterPro"/>
</dbReference>
<feature type="transmembrane region" description="Helical" evidence="7">
    <location>
        <begin position="64"/>
        <end position="85"/>
    </location>
</feature>
<keyword evidence="5 7" id="KW-1133">Transmembrane helix</keyword>
<evidence type="ECO:0000256" key="4">
    <source>
        <dbReference type="ARBA" id="ARBA00022692"/>
    </source>
</evidence>
<comment type="caution">
    <text evidence="9">The sequence shown here is derived from an EMBL/GenBank/DDBJ whole genome shotgun (WGS) entry which is preliminary data.</text>
</comment>
<dbReference type="EMBL" id="QLLI01000007">
    <property type="protein sequence ID" value="RAI94658.1"/>
    <property type="molecule type" value="Genomic_DNA"/>
</dbReference>
<evidence type="ECO:0000256" key="6">
    <source>
        <dbReference type="ARBA" id="ARBA00023136"/>
    </source>
</evidence>
<comment type="subcellular location">
    <subcellularLocation>
        <location evidence="2">Membrane</location>
        <topology evidence="2">Multi-pass membrane protein</topology>
    </subcellularLocation>
</comment>
<dbReference type="OrthoDB" id="2677604at2"/>
<name>A0A855YBX9_9BACL</name>
<keyword evidence="6 7" id="KW-0472">Membrane</keyword>
<dbReference type="RefSeq" id="WP_109999224.1">
    <property type="nucleotide sequence ID" value="NZ_QGTZ01000004.1"/>
</dbReference>
<dbReference type="InterPro" id="IPR008915">
    <property type="entry name" value="Peptidase_M50"/>
</dbReference>
<evidence type="ECO:0000256" key="5">
    <source>
        <dbReference type="ARBA" id="ARBA00022989"/>
    </source>
</evidence>
<evidence type="ECO:0000256" key="1">
    <source>
        <dbReference type="ARBA" id="ARBA00001947"/>
    </source>
</evidence>
<evidence type="ECO:0000313" key="12">
    <source>
        <dbReference type="Proteomes" id="UP000248827"/>
    </source>
</evidence>
<feature type="transmembrane region" description="Helical" evidence="7">
    <location>
        <begin position="38"/>
        <end position="57"/>
    </location>
</feature>
<feature type="transmembrane region" description="Helical" evidence="7">
    <location>
        <begin position="181"/>
        <end position="199"/>
    </location>
</feature>
<dbReference type="AlphaFoldDB" id="A0A855YBX9"/>
<evidence type="ECO:0000256" key="2">
    <source>
        <dbReference type="ARBA" id="ARBA00004141"/>
    </source>
</evidence>
<evidence type="ECO:0000256" key="7">
    <source>
        <dbReference type="SAM" id="Phobius"/>
    </source>
</evidence>
<comment type="cofactor">
    <cofactor evidence="1">
        <name>Zn(2+)</name>
        <dbReference type="ChEBI" id="CHEBI:29105"/>
    </cofactor>
</comment>
<evidence type="ECO:0000259" key="8">
    <source>
        <dbReference type="Pfam" id="PF02163"/>
    </source>
</evidence>
<evidence type="ECO:0000256" key="3">
    <source>
        <dbReference type="ARBA" id="ARBA00007931"/>
    </source>
</evidence>
<sequence>MKKNLVVFVGVTIVFALATSFLLGDTEGIPTLGGWGGVSLLTLLLNIAIALVIAIMLHEFGHILGALFMGNRVTHLIFGPFLFSFSPFHLEWKWKQAYFFGAMKAEVAAYEDERTFAFAIRSQRVIYSAGPAFSLLLGLLTLNLSSNWLSLWGLFGFFSAAIGIGTLFTDGTNALLLGRRNYYLFFAWTALITASAMDVRKLDFLLKESRRYLYEVAARNDTNWSKDLYNLNVLYFYTAMQSDRNHEDTLIARLTGMLIECWREVKTTCIHQNTVAMILAEEVIRLKEVGQHREADNLLHLLLKKEALGPLSSLKVEAFTHYSDEGADSYLSHIQSMYSPLHPYGALLGFEEQRLKSLKRTLDF</sequence>
<dbReference type="EMBL" id="QGTZ01000004">
    <property type="protein sequence ID" value="PWW42191.1"/>
    <property type="molecule type" value="Genomic_DNA"/>
</dbReference>
<feature type="domain" description="Peptidase M50" evidence="8">
    <location>
        <begin position="47"/>
        <end position="186"/>
    </location>
</feature>
<protein>
    <submittedName>
        <fullName evidence="9">Peptidase M50-like protein</fullName>
    </submittedName>
</protein>
<keyword evidence="4 7" id="KW-0812">Transmembrane</keyword>
<proteinExistence type="inferred from homology"/>